<dbReference type="PANTHER" id="PTHR48051:SF1">
    <property type="entry name" value="RAS SUPPRESSOR PROTEIN 1"/>
    <property type="match status" value="1"/>
</dbReference>
<feature type="compositionally biased region" description="Basic residues" evidence="17">
    <location>
        <begin position="220"/>
        <end position="231"/>
    </location>
</feature>
<dbReference type="EMBL" id="NESQ01000169">
    <property type="protein sequence ID" value="PUU76934.1"/>
    <property type="molecule type" value="Genomic_DNA"/>
</dbReference>
<dbReference type="PANTHER" id="PTHR48051">
    <property type="match status" value="1"/>
</dbReference>
<keyword evidence="9" id="KW-0677">Repeat</keyword>
<dbReference type="GO" id="GO:0035556">
    <property type="term" value="P:intracellular signal transduction"/>
    <property type="evidence" value="ECO:0007669"/>
    <property type="project" value="InterPro"/>
</dbReference>
<evidence type="ECO:0000256" key="3">
    <source>
        <dbReference type="ARBA" id="ARBA00003896"/>
    </source>
</evidence>
<reference evidence="21 22" key="1">
    <citation type="submission" date="2017-04" db="EMBL/GenBank/DDBJ databases">
        <title>Draft genome sequence of Tuber borchii Vittad., a whitish edible truffle.</title>
        <authorList>
            <consortium name="DOE Joint Genome Institute"/>
            <person name="Murat C."/>
            <person name="Kuo A."/>
            <person name="Barry K.W."/>
            <person name="Clum A."/>
            <person name="Dockter R.B."/>
            <person name="Fauchery L."/>
            <person name="Iotti M."/>
            <person name="Kohler A."/>
            <person name="Labutti K."/>
            <person name="Lindquist E.A."/>
            <person name="Lipzen A."/>
            <person name="Ohm R.A."/>
            <person name="Wang M."/>
            <person name="Grigoriev I.V."/>
            <person name="Zambonelli A."/>
            <person name="Martin F.M."/>
        </authorList>
    </citation>
    <scope>NUCLEOTIDE SEQUENCE [LARGE SCALE GENOMIC DNA]</scope>
    <source>
        <strain evidence="21 22">Tbo3840</strain>
    </source>
</reference>
<dbReference type="InterPro" id="IPR001054">
    <property type="entry name" value="A/G_cyclase"/>
</dbReference>
<dbReference type="SMART" id="SM00332">
    <property type="entry name" value="PP2Cc"/>
    <property type="match status" value="1"/>
</dbReference>
<comment type="caution">
    <text evidence="21">The sequence shown here is derived from an EMBL/GenBank/DDBJ whole genome shotgun (WGS) entry which is preliminary data.</text>
</comment>
<keyword evidence="22" id="KW-1185">Reference proteome</keyword>
<feature type="compositionally biased region" description="Basic and acidic residues" evidence="17">
    <location>
        <begin position="232"/>
        <end position="247"/>
    </location>
</feature>
<evidence type="ECO:0000259" key="19">
    <source>
        <dbReference type="PROSITE" id="PS50200"/>
    </source>
</evidence>
<dbReference type="GO" id="GO:0005524">
    <property type="term" value="F:ATP binding"/>
    <property type="evidence" value="ECO:0007669"/>
    <property type="project" value="UniProtKB-KW"/>
</dbReference>
<dbReference type="FunFam" id="3.80.10.10:FF:000408">
    <property type="entry name" value="Adenylate cyclase"/>
    <property type="match status" value="1"/>
</dbReference>
<comment type="cofactor">
    <cofactor evidence="2">
        <name>Mg(2+)</name>
        <dbReference type="ChEBI" id="CHEBI:18420"/>
    </cofactor>
</comment>
<dbReference type="InterPro" id="IPR001611">
    <property type="entry name" value="Leu-rich_rpt"/>
</dbReference>
<dbReference type="SMART" id="SM00314">
    <property type="entry name" value="RA"/>
    <property type="match status" value="1"/>
</dbReference>
<feature type="compositionally biased region" description="Polar residues" evidence="17">
    <location>
        <begin position="23"/>
        <end position="57"/>
    </location>
</feature>
<comment type="function">
    <text evidence="3">Plays essential roles in regulation of cellular metabolism by catalyzing the synthesis of a second messenger, cAMP.</text>
</comment>
<dbReference type="Pfam" id="PF13855">
    <property type="entry name" value="LRR_8"/>
    <property type="match status" value="4"/>
</dbReference>
<dbReference type="FunFam" id="3.80.10.10:FF:000220">
    <property type="entry name" value="Adenylate cyclase AcyA"/>
    <property type="match status" value="1"/>
</dbReference>
<dbReference type="OrthoDB" id="2021138at2759"/>
<evidence type="ECO:0000259" key="18">
    <source>
        <dbReference type="PROSITE" id="PS50125"/>
    </source>
</evidence>
<feature type="region of interest" description="Disordered" evidence="17">
    <location>
        <begin position="121"/>
        <end position="174"/>
    </location>
</feature>
<keyword evidence="13" id="KW-0115">cAMP biosynthesis</keyword>
<evidence type="ECO:0000256" key="1">
    <source>
        <dbReference type="ARBA" id="ARBA00001593"/>
    </source>
</evidence>
<dbReference type="SUPFAM" id="SSF52058">
    <property type="entry name" value="L domain-like"/>
    <property type="match status" value="2"/>
</dbReference>
<keyword evidence="8" id="KW-0479">Metal-binding</keyword>
<evidence type="ECO:0000256" key="8">
    <source>
        <dbReference type="ARBA" id="ARBA00022723"/>
    </source>
</evidence>
<protein>
    <recommendedName>
        <fullName evidence="6">Adenylate cyclase</fullName>
        <ecNumber evidence="5">4.6.1.1</ecNumber>
    </recommendedName>
    <alternativeName>
        <fullName evidence="15">ATP pyrophosphate-lyase</fullName>
    </alternativeName>
    <alternativeName>
        <fullName evidence="16">Adenylyl cyclase</fullName>
    </alternativeName>
</protein>
<feature type="domain" description="PPM-type phosphatase" evidence="20">
    <location>
        <begin position="1303"/>
        <end position="1581"/>
    </location>
</feature>
<dbReference type="GO" id="GO:0006171">
    <property type="term" value="P:cAMP biosynthetic process"/>
    <property type="evidence" value="ECO:0007669"/>
    <property type="project" value="UniProtKB-KW"/>
</dbReference>
<organism evidence="21 22">
    <name type="scientific">Tuber borchii</name>
    <name type="common">White truffle</name>
    <dbReference type="NCBI Taxonomy" id="42251"/>
    <lineage>
        <taxon>Eukaryota</taxon>
        <taxon>Fungi</taxon>
        <taxon>Dikarya</taxon>
        <taxon>Ascomycota</taxon>
        <taxon>Pezizomycotina</taxon>
        <taxon>Pezizomycetes</taxon>
        <taxon>Pezizales</taxon>
        <taxon>Tuberaceae</taxon>
        <taxon>Tuber</taxon>
    </lineage>
</organism>
<dbReference type="InterPro" id="IPR036457">
    <property type="entry name" value="PPM-type-like_dom_sf"/>
</dbReference>
<feature type="compositionally biased region" description="Polar residues" evidence="17">
    <location>
        <begin position="251"/>
        <end position="262"/>
    </location>
</feature>
<dbReference type="InterPro" id="IPR032675">
    <property type="entry name" value="LRR_dom_sf"/>
</dbReference>
<accession>A0A2T6ZNC4</accession>
<feature type="region of interest" description="Disordered" evidence="17">
    <location>
        <begin position="203"/>
        <end position="444"/>
    </location>
</feature>
<dbReference type="SUPFAM" id="SSF55073">
    <property type="entry name" value="Nucleotide cyclase"/>
    <property type="match status" value="1"/>
</dbReference>
<dbReference type="Gene3D" id="3.30.70.1230">
    <property type="entry name" value="Nucleotide cyclase"/>
    <property type="match status" value="1"/>
</dbReference>
<evidence type="ECO:0000256" key="14">
    <source>
        <dbReference type="ARBA" id="ARBA00023239"/>
    </source>
</evidence>
<feature type="compositionally biased region" description="Polar residues" evidence="17">
    <location>
        <begin position="276"/>
        <end position="285"/>
    </location>
</feature>
<keyword evidence="11" id="KW-0067">ATP-binding</keyword>
<keyword evidence="7" id="KW-0433">Leucine-rich repeat</keyword>
<feature type="compositionally biased region" description="Basic and acidic residues" evidence="17">
    <location>
        <begin position="1"/>
        <end position="10"/>
    </location>
</feature>
<evidence type="ECO:0000256" key="9">
    <source>
        <dbReference type="ARBA" id="ARBA00022737"/>
    </source>
</evidence>
<comment type="similarity">
    <text evidence="4">Belongs to the adenylyl cyclase class-3 family.</text>
</comment>
<dbReference type="PROSITE" id="PS50200">
    <property type="entry name" value="RA"/>
    <property type="match status" value="1"/>
</dbReference>
<dbReference type="FunFam" id="3.80.10.10:FF:000305">
    <property type="entry name" value="Adenylate cyclase AcyA"/>
    <property type="match status" value="1"/>
</dbReference>
<feature type="compositionally biased region" description="Polar residues" evidence="17">
    <location>
        <begin position="354"/>
        <end position="365"/>
    </location>
</feature>
<evidence type="ECO:0000256" key="17">
    <source>
        <dbReference type="SAM" id="MobiDB-lite"/>
    </source>
</evidence>
<dbReference type="Gene3D" id="3.60.40.10">
    <property type="entry name" value="PPM-type phosphatase domain"/>
    <property type="match status" value="1"/>
</dbReference>
<dbReference type="InterPro" id="IPR000159">
    <property type="entry name" value="RA_dom"/>
</dbReference>
<dbReference type="SMART" id="SM00369">
    <property type="entry name" value="LRR_TYP"/>
    <property type="match status" value="12"/>
</dbReference>
<dbReference type="Pfam" id="PF21187">
    <property type="entry name" value="CYAA_C"/>
    <property type="match status" value="1"/>
</dbReference>
<evidence type="ECO:0000256" key="11">
    <source>
        <dbReference type="ARBA" id="ARBA00022840"/>
    </source>
</evidence>
<feature type="compositionally biased region" description="Low complexity" evidence="17">
    <location>
        <begin position="121"/>
        <end position="139"/>
    </location>
</feature>
<feature type="compositionally biased region" description="Polar residues" evidence="17">
    <location>
        <begin position="293"/>
        <end position="304"/>
    </location>
</feature>
<dbReference type="SUPFAM" id="SSF81606">
    <property type="entry name" value="PP2C-like"/>
    <property type="match status" value="1"/>
</dbReference>
<dbReference type="STRING" id="42251.A0A2T6ZNC4"/>
<dbReference type="EC" id="4.6.1.1" evidence="5"/>
<dbReference type="SMART" id="SM00044">
    <property type="entry name" value="CYCc"/>
    <property type="match status" value="1"/>
</dbReference>
<keyword evidence="10" id="KW-0547">Nucleotide-binding</keyword>
<dbReference type="Pfam" id="PF00211">
    <property type="entry name" value="Guanylate_cyc"/>
    <property type="match status" value="1"/>
</dbReference>
<evidence type="ECO:0000256" key="10">
    <source>
        <dbReference type="ARBA" id="ARBA00022741"/>
    </source>
</evidence>
<feature type="region of interest" description="Disordered" evidence="17">
    <location>
        <begin position="1"/>
        <end position="105"/>
    </location>
</feature>
<keyword evidence="14" id="KW-0456">Lyase</keyword>
<dbReference type="SMART" id="SM00364">
    <property type="entry name" value="LRR_BAC"/>
    <property type="match status" value="10"/>
</dbReference>
<gene>
    <name evidence="21" type="ORF">B9Z19DRAFT_1102128</name>
</gene>
<dbReference type="GO" id="GO:0004016">
    <property type="term" value="F:adenylate cyclase activity"/>
    <property type="evidence" value="ECO:0007669"/>
    <property type="project" value="UniProtKB-EC"/>
</dbReference>
<name>A0A2T6ZNC4_TUBBO</name>
<feature type="domain" description="Guanylate cyclase" evidence="18">
    <location>
        <begin position="1646"/>
        <end position="1783"/>
    </location>
</feature>
<dbReference type="InterPro" id="IPR001932">
    <property type="entry name" value="PPM-type_phosphatase-like_dom"/>
</dbReference>
<dbReference type="CDD" id="cd17214">
    <property type="entry name" value="RA_CYR1_like"/>
    <property type="match status" value="1"/>
</dbReference>
<dbReference type="FunFam" id="3.60.40.10:FF:000055">
    <property type="entry name" value="Adenylate cyclase AcyA"/>
    <property type="match status" value="1"/>
</dbReference>
<evidence type="ECO:0000313" key="21">
    <source>
        <dbReference type="EMBL" id="PUU76934.1"/>
    </source>
</evidence>
<evidence type="ECO:0000256" key="13">
    <source>
        <dbReference type="ARBA" id="ARBA00022998"/>
    </source>
</evidence>
<evidence type="ECO:0000256" key="12">
    <source>
        <dbReference type="ARBA" id="ARBA00022842"/>
    </source>
</evidence>
<dbReference type="GO" id="GO:0005737">
    <property type="term" value="C:cytoplasm"/>
    <property type="evidence" value="ECO:0007669"/>
    <property type="project" value="TreeGrafter"/>
</dbReference>
<dbReference type="InterPro" id="IPR050216">
    <property type="entry name" value="LRR_domain-containing"/>
</dbReference>
<proteinExistence type="inferred from homology"/>
<evidence type="ECO:0000256" key="6">
    <source>
        <dbReference type="ARBA" id="ARBA00021420"/>
    </source>
</evidence>
<dbReference type="InterPro" id="IPR048580">
    <property type="entry name" value="CYAA_C"/>
</dbReference>
<dbReference type="PROSITE" id="PS51450">
    <property type="entry name" value="LRR"/>
    <property type="match status" value="5"/>
</dbReference>
<feature type="compositionally biased region" description="Low complexity" evidence="17">
    <location>
        <begin position="89"/>
        <end position="105"/>
    </location>
</feature>
<feature type="compositionally biased region" description="Low complexity" evidence="17">
    <location>
        <begin position="155"/>
        <end position="169"/>
    </location>
</feature>
<feature type="compositionally biased region" description="Polar residues" evidence="17">
    <location>
        <begin position="1073"/>
        <end position="1087"/>
    </location>
</feature>
<dbReference type="InterPro" id="IPR029787">
    <property type="entry name" value="Nucleotide_cyclase"/>
</dbReference>
<evidence type="ECO:0000256" key="15">
    <source>
        <dbReference type="ARBA" id="ARBA00032597"/>
    </source>
</evidence>
<sequence>MNLGDHRRDLSVLQTPPFVLRQNPPSASNSPANGTANSAVTPSSYLNNSSFDSQDQFGLSPPVRPGTAPSVGTQNSSDGYFPNDDRRPSVASVVTNASSTGSKSSIGRSFYSGYKKFFGDNDNNNSGESPGSSESSLPPNATPRSHYGFPRERPTTPTNSRPRTPLPSSDVVPFIYQDPDVSGLGRLVDIRRLGDAPVRDAPIVDRQRYGSEDASASSSHSHRLHLHRNRNKERDKDKDRAFEKELPPRPSSASKDSMSLSGQDHRRGLRLHLDGTASSHSSQTRLIRPGSPTPSIASSLSNNPPKSPGENAQKKTSLWDKIWKKDKEQSGESEKEGSIRSKRSKFSEKPTDPLNVSTSGISPVHTTPKRGSGSNEYVVNPRAFDYAPMEQMPPRKQITGKAPESYGRVRAAKRGVLYEAPGGKDLGSNRRGRGSKGSEEAGTTFRLDADFSNIHDIVKLSGPAEASDPGLDNSPFIHEEMAPPAPSDITWKPPESWDSRDPENVVPEKTAEDEGGGEDAQYCIRVFRADSTFATLSCRLQTSATEVLNLLGRKSFLQDDLKNYQIVMKKNGVQRILGPNERPLKIQKRLLEQAGYTEDDHLDEIGREDHSYMCRFTFMMSRLGNNYSLDEDPGLGKLQKYSHVDLQGRNLLAIPIALYHHAAEIISLNLSRNLSLNIPTDFIQQCVNLRKIEFQGNEAEKLPQSISAASRLTYLDISNNRLEELDHASLENHGSLVALKMANNRLRSLPDTFNRFKSLRSLNLSSNYLTIFPLFICDLFTLVDLDISFNLIKTLPLEIGQLANLDRLIATNNRLTGSLPLTFSLLSGLKELDLRYNNLVNVDVAADLPRLESLLIGHNAISGFQLSFPKLRALHLNSCPVTRFTFPSAMPTLKFLNLQNAKIAALAETLFERLPNLERLVLDKNHIVSFPPQICKLKKLAHMSCFNNELASLPKEIGQLTDLRVLDLHENNLKTLPGEIWQMTSLVTLNVSSNLLREFPKPISNPTAQSPSAETASILSLGKDDETVKLDSSRRPSQASGSLLSVGSSPGGNGRKGSLVSIYGPGGRKASVISKSGSEHGTTGSHPSTRKDSAASSRISNTFAFSLRYLHIADNKLSDEVFEQLSLLSELRVLNLSYNEIYDIPSRALSRLSLLNELYLSGNELTSLPAEDLEHVASLKVLHINSNKFQTLPAELGKVRKLLVLDVGSNALKYNISNWPYDWNWNWNLDLKYLNLSGNKRLEIKPDRSGSGAGRERSITDFSQLSKLRVLGLMDVTLTIPNVPDETEDRRVRLSTSTVRSMAYGMADTLGRSEHLSMIDMVIPMFRGNRNECVIGLFDGQTLSTGGSKISKYLHEQLDTFLKDELDKLQPDEEPGRALHRAFLNMNKEMATVAMQTMDEKNLAGVGSHRGSTASGAFLGPDDLVSGGSATVVYMEGNNLYVANVGDATAMLVQSSGEHNILTEKHMPGDPQELERIRDAGGYVSKSGKLNDVLDVSRAFGYYHLMPCVNAAPHIHETRITDQEELLIIASKELWEYISPQAVVDLARSERDDLMRAAHKLRDIAIAYGATNKIMVIILNVGDLKKSKSRMRTQSISVGPRQTYPDEEALFPSVKAQKRRGKNEIPDDFVLARLDAEVKAPEGDLAMVFTDIKNSTLLWETYPIAMRSSIKLHNSIMRRQLRIVGGYEIKTEGDAFMVCFPTATSALLWCFSVQAILLDAPWPSEITESIHGSPVRDTNGHLIYRGLSVRMGIHWGAPVCEPDPITRRMDYFGPMVNRASRITSKADGGQITVSSDFVAEINRCVQAYQDSEPIGMLSPDDPFGDESLAQTISRELRTLSSQGFEVKGIGEHKLKGLENPEFISLMYPQSLVGRLTNMGPPKSEVSTTIDPADVSALWEISLRLEGLCSSLNTDGVPSLKPRGLDMTTRLKLLGENATDQVLMTFFEHVVTRIENSMTTLFLRRVLALPDCSTQEMASPLMDLLSALEARVGVNISGRAIASAVNDGVSSSVSSSYSAS</sequence>
<evidence type="ECO:0000256" key="2">
    <source>
        <dbReference type="ARBA" id="ARBA00001946"/>
    </source>
</evidence>
<evidence type="ECO:0000256" key="16">
    <source>
        <dbReference type="ARBA" id="ARBA00032637"/>
    </source>
</evidence>
<dbReference type="PROSITE" id="PS51746">
    <property type="entry name" value="PPM_2"/>
    <property type="match status" value="1"/>
</dbReference>
<dbReference type="CDD" id="cd00143">
    <property type="entry name" value="PP2Cc"/>
    <property type="match status" value="1"/>
</dbReference>
<feature type="compositionally biased region" description="Basic and acidic residues" evidence="17">
    <location>
        <begin position="317"/>
        <end position="351"/>
    </location>
</feature>
<dbReference type="Pfam" id="PF23010">
    <property type="entry name" value="RA_3"/>
    <property type="match status" value="1"/>
</dbReference>
<evidence type="ECO:0000256" key="5">
    <source>
        <dbReference type="ARBA" id="ARBA00012201"/>
    </source>
</evidence>
<dbReference type="Gene3D" id="3.80.10.10">
    <property type="entry name" value="Ribonuclease Inhibitor"/>
    <property type="match status" value="4"/>
</dbReference>
<feature type="domain" description="Ras-associating" evidence="19">
    <location>
        <begin position="520"/>
        <end position="611"/>
    </location>
</feature>
<evidence type="ECO:0000256" key="4">
    <source>
        <dbReference type="ARBA" id="ARBA00005381"/>
    </source>
</evidence>
<keyword evidence="12" id="KW-0460">Magnesium</keyword>
<dbReference type="CDD" id="cd07302">
    <property type="entry name" value="CHD"/>
    <property type="match status" value="1"/>
</dbReference>
<dbReference type="InterPro" id="IPR003591">
    <property type="entry name" value="Leu-rich_rpt_typical-subtyp"/>
</dbReference>
<feature type="region of interest" description="Disordered" evidence="17">
    <location>
        <begin position="1027"/>
        <end position="1095"/>
    </location>
</feature>
<dbReference type="Proteomes" id="UP000244722">
    <property type="component" value="Unassembled WGS sequence"/>
</dbReference>
<evidence type="ECO:0000313" key="22">
    <source>
        <dbReference type="Proteomes" id="UP000244722"/>
    </source>
</evidence>
<dbReference type="GO" id="GO:0046872">
    <property type="term" value="F:metal ion binding"/>
    <property type="evidence" value="ECO:0007669"/>
    <property type="project" value="UniProtKB-KW"/>
</dbReference>
<comment type="catalytic activity">
    <reaction evidence="1">
        <text>ATP = 3',5'-cyclic AMP + diphosphate</text>
        <dbReference type="Rhea" id="RHEA:15389"/>
        <dbReference type="ChEBI" id="CHEBI:30616"/>
        <dbReference type="ChEBI" id="CHEBI:33019"/>
        <dbReference type="ChEBI" id="CHEBI:58165"/>
        <dbReference type="EC" id="4.6.1.1"/>
    </reaction>
</comment>
<dbReference type="Pfam" id="PF00481">
    <property type="entry name" value="PP2C"/>
    <property type="match status" value="1"/>
</dbReference>
<dbReference type="PROSITE" id="PS50125">
    <property type="entry name" value="GUANYLATE_CYCLASE_2"/>
    <property type="match status" value="1"/>
</dbReference>
<dbReference type="InterPro" id="IPR055071">
    <property type="entry name" value="RA_PHLPP-like"/>
</dbReference>
<evidence type="ECO:0000259" key="20">
    <source>
        <dbReference type="PROSITE" id="PS51746"/>
    </source>
</evidence>
<feature type="region of interest" description="Disordered" evidence="17">
    <location>
        <begin position="482"/>
        <end position="517"/>
    </location>
</feature>
<evidence type="ECO:0000256" key="7">
    <source>
        <dbReference type="ARBA" id="ARBA00022614"/>
    </source>
</evidence>